<evidence type="ECO:0000313" key="2">
    <source>
        <dbReference type="Proteomes" id="UP000000845"/>
    </source>
</evidence>
<keyword evidence="2" id="KW-1185">Reference proteome</keyword>
<dbReference type="Proteomes" id="UP000000845">
    <property type="component" value="Chromosome"/>
</dbReference>
<organism evidence="1 2">
    <name type="scientific">Sebaldella termitidis (strain ATCC 33386 / NCTC 11300)</name>
    <dbReference type="NCBI Taxonomy" id="526218"/>
    <lineage>
        <taxon>Bacteria</taxon>
        <taxon>Fusobacteriati</taxon>
        <taxon>Fusobacteriota</taxon>
        <taxon>Fusobacteriia</taxon>
        <taxon>Fusobacteriales</taxon>
        <taxon>Leptotrichiaceae</taxon>
        <taxon>Sebaldella</taxon>
    </lineage>
</organism>
<proteinExistence type="predicted"/>
<dbReference type="STRING" id="526218.Sterm_3909"/>
<dbReference type="EMBL" id="CP001739">
    <property type="protein sequence ID" value="ACZ10742.1"/>
    <property type="molecule type" value="Genomic_DNA"/>
</dbReference>
<gene>
    <name evidence="1" type="ordered locus">Sterm_3909</name>
</gene>
<reference evidence="2" key="1">
    <citation type="submission" date="2009-09" db="EMBL/GenBank/DDBJ databases">
        <title>The complete chromosome of Sebaldella termitidis ATCC 33386.</title>
        <authorList>
            <consortium name="US DOE Joint Genome Institute (JGI-PGF)"/>
            <person name="Lucas S."/>
            <person name="Copeland A."/>
            <person name="Lapidus A."/>
            <person name="Glavina del Rio T."/>
            <person name="Dalin E."/>
            <person name="Tice H."/>
            <person name="Bruce D."/>
            <person name="Goodwin L."/>
            <person name="Pitluck S."/>
            <person name="Kyrpides N."/>
            <person name="Mavromatis K."/>
            <person name="Ivanova N."/>
            <person name="Mikhailova N."/>
            <person name="Sims D."/>
            <person name="Meincke L."/>
            <person name="Brettin T."/>
            <person name="Detter J.C."/>
            <person name="Han C."/>
            <person name="Larimer F."/>
            <person name="Land M."/>
            <person name="Hauser L."/>
            <person name="Markowitz V."/>
            <person name="Cheng J.F."/>
            <person name="Hugenholtz P."/>
            <person name="Woyke T."/>
            <person name="Wu D."/>
            <person name="Eisen J.A."/>
        </authorList>
    </citation>
    <scope>NUCLEOTIDE SEQUENCE [LARGE SCALE GENOMIC DNA]</scope>
    <source>
        <strain evidence="2">ATCC 33386 / NCTC 11300</strain>
    </source>
</reference>
<protein>
    <submittedName>
        <fullName evidence="1">Uncharacterized protein</fullName>
    </submittedName>
</protein>
<dbReference type="KEGG" id="str:Sterm_3909"/>
<evidence type="ECO:0000313" key="1">
    <source>
        <dbReference type="EMBL" id="ACZ10742.1"/>
    </source>
</evidence>
<accession>D1AGM2</accession>
<dbReference type="RefSeq" id="WP_012863317.1">
    <property type="nucleotide sequence ID" value="NC_013517.1"/>
</dbReference>
<sequence>MSKILSISDKKKKKLTIDERLEHTLNMLNKLMAEGVFTKKGESQIMKMAEDVKTILGCPDKSIRKSWVVACDSERGKAKIPEYKHITLLGDFGHENEEMHKLFELEKMVLWELHGNLNGKKCTIKDLKGNILKNGAIELLFSENEDRVEYGIRILLDGEILRDIAFNEFFYVTADHESFEVEVLNGDDRFQIEAEILISNEDTVFYTECLSRRMKMMREYMTPEQNEKFDNMTINCLSDIIESDIGVKPEIEKEGDFIKVTTEEPTIN</sequence>
<dbReference type="HOGENOM" id="CLU_1037832_0_0_0"/>
<dbReference type="AlphaFoldDB" id="D1AGM2"/>
<name>D1AGM2_SEBTE</name>
<reference evidence="1 2" key="2">
    <citation type="journal article" date="2010" name="Stand. Genomic Sci.">
        <title>Complete genome sequence of Sebaldella termitidis type strain (NCTC 11300).</title>
        <authorList>
            <person name="Harmon-Smith M."/>
            <person name="Celia L."/>
            <person name="Chertkov O."/>
            <person name="Lapidus A."/>
            <person name="Copeland A."/>
            <person name="Glavina Del Rio T."/>
            <person name="Nolan M."/>
            <person name="Lucas S."/>
            <person name="Tice H."/>
            <person name="Cheng J.F."/>
            <person name="Han C."/>
            <person name="Detter J.C."/>
            <person name="Bruce D."/>
            <person name="Goodwin L."/>
            <person name="Pitluck S."/>
            <person name="Pati A."/>
            <person name="Liolios K."/>
            <person name="Ivanova N."/>
            <person name="Mavromatis K."/>
            <person name="Mikhailova N."/>
            <person name="Chen A."/>
            <person name="Palaniappan K."/>
            <person name="Land M."/>
            <person name="Hauser L."/>
            <person name="Chang Y.J."/>
            <person name="Jeffries C.D."/>
            <person name="Brettin T."/>
            <person name="Goker M."/>
            <person name="Beck B."/>
            <person name="Bristow J."/>
            <person name="Eisen J.A."/>
            <person name="Markowitz V."/>
            <person name="Hugenholtz P."/>
            <person name="Kyrpides N.C."/>
            <person name="Klenk H.P."/>
            <person name="Chen F."/>
        </authorList>
    </citation>
    <scope>NUCLEOTIDE SEQUENCE [LARGE SCALE GENOMIC DNA]</scope>
    <source>
        <strain evidence="2">ATCC 33386 / NCTC 11300</strain>
    </source>
</reference>